<organism evidence="2 3">
    <name type="scientific">Clostridium putrefaciens</name>
    <dbReference type="NCBI Taxonomy" id="99675"/>
    <lineage>
        <taxon>Bacteria</taxon>
        <taxon>Bacillati</taxon>
        <taxon>Bacillota</taxon>
        <taxon>Clostridia</taxon>
        <taxon>Eubacteriales</taxon>
        <taxon>Clostridiaceae</taxon>
        <taxon>Clostridium</taxon>
    </lineage>
</organism>
<dbReference type="Pfam" id="PF02589">
    <property type="entry name" value="LUD_dom"/>
    <property type="match status" value="1"/>
</dbReference>
<feature type="domain" description="LUD" evidence="1">
    <location>
        <begin position="14"/>
        <end position="206"/>
    </location>
</feature>
<reference evidence="2 3" key="1">
    <citation type="submission" date="2018-06" db="EMBL/GenBank/DDBJ databases">
        <authorList>
            <consortium name="Pathogen Informatics"/>
            <person name="Doyle S."/>
        </authorList>
    </citation>
    <scope>NUCLEOTIDE SEQUENCE [LARGE SCALE GENOMIC DNA]</scope>
    <source>
        <strain evidence="2 3">NCTC9836</strain>
    </source>
</reference>
<accession>A0A381JAV8</accession>
<dbReference type="InterPro" id="IPR009501">
    <property type="entry name" value="UCP020269"/>
</dbReference>
<dbReference type="InterPro" id="IPR037171">
    <property type="entry name" value="NagB/RpiA_transferase-like"/>
</dbReference>
<proteinExistence type="predicted"/>
<name>A0A381JAV8_9CLOT</name>
<dbReference type="InterPro" id="IPR003741">
    <property type="entry name" value="LUD_dom"/>
</dbReference>
<dbReference type="SUPFAM" id="SSF100950">
    <property type="entry name" value="NagB/RpiA/CoA transferase-like"/>
    <property type="match status" value="1"/>
</dbReference>
<dbReference type="OrthoDB" id="9809147at2"/>
<dbReference type="Proteomes" id="UP000254664">
    <property type="component" value="Unassembled WGS sequence"/>
</dbReference>
<evidence type="ECO:0000259" key="1">
    <source>
        <dbReference type="Pfam" id="PF02589"/>
    </source>
</evidence>
<gene>
    <name evidence="2" type="ORF">NCTC9836_01870</name>
</gene>
<dbReference type="EMBL" id="UFWZ01000001">
    <property type="protein sequence ID" value="SUY47537.1"/>
    <property type="molecule type" value="Genomic_DNA"/>
</dbReference>
<dbReference type="PANTHER" id="PTHR36179">
    <property type="entry name" value="LUD_DOM DOMAIN-CONTAINING PROTEIN"/>
    <property type="match status" value="1"/>
</dbReference>
<evidence type="ECO:0000313" key="2">
    <source>
        <dbReference type="EMBL" id="SUY47537.1"/>
    </source>
</evidence>
<dbReference type="AlphaFoldDB" id="A0A381JAV8"/>
<keyword evidence="3" id="KW-1185">Reference proteome</keyword>
<sequence length="212" mass="23901">MNSIEKWMYECDGKEMVKILNDKKYNAVYVDNISEAKDKILSLIPDGSSVALGGSETLNAMDLLNEIRNGNYYFYDRYQDLPFKDIVEIMRQSMLADYLITSTNAVTRQGELVNMDCTGNRAASMIFGPKKVIVVVGANKLVDNMDDAMKRIERVAIMNTKRLNHKAPCKDTGKCEDCMTKGRLCNYVSVVKNGAKFEDRFTVIVIGDKVGY</sequence>
<dbReference type="PANTHER" id="PTHR36179:SF2">
    <property type="entry name" value="LUD DOMAIN-CONTAINING PROTEIN"/>
    <property type="match status" value="1"/>
</dbReference>
<dbReference type="RefSeq" id="WP_115641489.1">
    <property type="nucleotide sequence ID" value="NZ_UFWZ01000001.1"/>
</dbReference>
<protein>
    <submittedName>
        <fullName evidence="2">Transcriptional regulators of sugar metabolism</fullName>
    </submittedName>
</protein>
<dbReference type="PIRSF" id="PIRSF020269">
    <property type="entry name" value="DUF1121"/>
    <property type="match status" value="1"/>
</dbReference>
<evidence type="ECO:0000313" key="3">
    <source>
        <dbReference type="Proteomes" id="UP000254664"/>
    </source>
</evidence>